<dbReference type="InterPro" id="IPR006626">
    <property type="entry name" value="PbH1"/>
</dbReference>
<dbReference type="SMART" id="SM00710">
    <property type="entry name" value="PbH1"/>
    <property type="match status" value="12"/>
</dbReference>
<dbReference type="InterPro" id="IPR039448">
    <property type="entry name" value="Beta_helix"/>
</dbReference>
<gene>
    <name evidence="4" type="ORF">E5986_09770</name>
</gene>
<evidence type="ECO:0000313" key="4">
    <source>
        <dbReference type="EMBL" id="THG36502.1"/>
    </source>
</evidence>
<accession>A0A4S4G1U4</accession>
<dbReference type="Gene3D" id="2.160.20.10">
    <property type="entry name" value="Single-stranded right-handed beta-helix, Pectin lyase-like"/>
    <property type="match status" value="1"/>
</dbReference>
<keyword evidence="2" id="KW-0732">Signal</keyword>
<evidence type="ECO:0000313" key="5">
    <source>
        <dbReference type="Proteomes" id="UP000308978"/>
    </source>
</evidence>
<reference evidence="4 5" key="1">
    <citation type="submission" date="2019-04" db="EMBL/GenBank/DDBJ databases">
        <title>Microbes associate with the intestines of laboratory mice.</title>
        <authorList>
            <person name="Navarre W."/>
            <person name="Wong E."/>
            <person name="Huang K.C."/>
            <person name="Tropini C."/>
            <person name="Ng K."/>
            <person name="Yu B."/>
        </authorList>
    </citation>
    <scope>NUCLEOTIDE SEQUENCE [LARGE SCALE GENOMIC DNA]</scope>
    <source>
        <strain evidence="4 5">NM80_B27</strain>
    </source>
</reference>
<dbReference type="AlphaFoldDB" id="A0A4S4G1U4"/>
<dbReference type="EMBL" id="SSTJ01000015">
    <property type="protein sequence ID" value="THG36502.1"/>
    <property type="molecule type" value="Genomic_DNA"/>
</dbReference>
<dbReference type="InterPro" id="IPR011050">
    <property type="entry name" value="Pectin_lyase_fold/virulence"/>
</dbReference>
<feature type="chain" id="PRO_5020684961" description="Right handed beta helix domain-containing protein" evidence="2">
    <location>
        <begin position="31"/>
        <end position="609"/>
    </location>
</feature>
<dbReference type="RefSeq" id="WP_136435491.1">
    <property type="nucleotide sequence ID" value="NZ_SSTJ01000015.1"/>
</dbReference>
<proteinExistence type="predicted"/>
<sequence>MRRLFHLAAAVLVAVVCAGLQCLWTSPAFADTTIGVAPIRPDAYTEIQKQLNLAKTQPENGPYTIVVAPGSYKINHSLKLYSNTTLKLEGVSLWLDPTARCNMIRLGDGTDTQQGYYYRNITVIGGDLDHTGHSNTTVKLAHGKNIALKNVTMRNTRDGHLMEVAGVKGLTITGCTFRDQAQVSRATAIPEALQIDILNQKHMPGYRSEDLPMKDIVIQNCTFENVPRGIGAHTAVLNRYVKNVVIKNNRFRNLRSEAVRIMNFYNCRIEGNKIENAPRGIVAYMGHLKGMYRATSLAREGSIPTTTEVTYKAPPKNQKIVIRKNTITVGGSHIYSGSEVEGIFVCGYNFSRNLKKGTENDAIPKGNYYISGVAVSDNSIKTTGHGIRLDNVRNTSVKRNKISFKGNASGGRAYFGIYVLSDSRIDSIKSNKISSMKNHGILVTSRSKVNSVSSNTIKSPRKCGISVQDATVTAMAKNSIGKSGSAGVSVLLGGRVDSISKNKISSPKGVGITLESGAKVKKITGNNVKSARKYGIAVAGIKKPVSITKNKVSKSGKYAILVNKKVGKQRVSIKGNKLTGKRSAALVRIEGGKVSVSGSRTSVKPSEKA</sequence>
<dbReference type="PANTHER" id="PTHR22990:SF15">
    <property type="entry name" value="F-BOX ONLY PROTEIN 10"/>
    <property type="match status" value="1"/>
</dbReference>
<dbReference type="InterPro" id="IPR012334">
    <property type="entry name" value="Pectin_lyas_fold"/>
</dbReference>
<dbReference type="PANTHER" id="PTHR22990">
    <property type="entry name" value="F-BOX ONLY PROTEIN"/>
    <property type="match status" value="1"/>
</dbReference>
<evidence type="ECO:0000256" key="2">
    <source>
        <dbReference type="SAM" id="SignalP"/>
    </source>
</evidence>
<evidence type="ECO:0000256" key="1">
    <source>
        <dbReference type="ARBA" id="ARBA00022737"/>
    </source>
</evidence>
<feature type="signal peptide" evidence="2">
    <location>
        <begin position="1"/>
        <end position="30"/>
    </location>
</feature>
<dbReference type="SUPFAM" id="SSF51126">
    <property type="entry name" value="Pectin lyase-like"/>
    <property type="match status" value="2"/>
</dbReference>
<organism evidence="4 5">
    <name type="scientific">Adlercreutzia caecimuris</name>
    <dbReference type="NCBI Taxonomy" id="671266"/>
    <lineage>
        <taxon>Bacteria</taxon>
        <taxon>Bacillati</taxon>
        <taxon>Actinomycetota</taxon>
        <taxon>Coriobacteriia</taxon>
        <taxon>Eggerthellales</taxon>
        <taxon>Eggerthellaceae</taxon>
        <taxon>Adlercreutzia</taxon>
    </lineage>
</organism>
<name>A0A4S4G1U4_9ACTN</name>
<feature type="domain" description="Right handed beta helix" evidence="3">
    <location>
        <begin position="416"/>
        <end position="576"/>
    </location>
</feature>
<comment type="caution">
    <text evidence="4">The sequence shown here is derived from an EMBL/GenBank/DDBJ whole genome shotgun (WGS) entry which is preliminary data.</text>
</comment>
<dbReference type="Proteomes" id="UP000308978">
    <property type="component" value="Unassembled WGS sequence"/>
</dbReference>
<protein>
    <recommendedName>
        <fullName evidence="3">Right handed beta helix domain-containing protein</fullName>
    </recommendedName>
</protein>
<dbReference type="Pfam" id="PF13229">
    <property type="entry name" value="Beta_helix"/>
    <property type="match status" value="2"/>
</dbReference>
<evidence type="ECO:0000259" key="3">
    <source>
        <dbReference type="Pfam" id="PF13229"/>
    </source>
</evidence>
<keyword evidence="1" id="KW-0677">Repeat</keyword>
<dbReference type="InterPro" id="IPR051550">
    <property type="entry name" value="SCF-Subunits/Alg-Epimerases"/>
</dbReference>
<feature type="domain" description="Right handed beta helix" evidence="3">
    <location>
        <begin position="134"/>
        <end position="286"/>
    </location>
</feature>